<name>A0AA48KX38_9FIRM</name>
<dbReference type="AlphaFoldDB" id="A0AA48KX38"/>
<dbReference type="Proteomes" id="UP001337580">
    <property type="component" value="Chromosome"/>
</dbReference>
<dbReference type="GO" id="GO:0006435">
    <property type="term" value="P:threonyl-tRNA aminoacylation"/>
    <property type="evidence" value="ECO:0007669"/>
    <property type="project" value="UniProtKB-UniRule"/>
</dbReference>
<dbReference type="EMBL" id="AP027924">
    <property type="protein sequence ID" value="BED91993.1"/>
    <property type="molecule type" value="Genomic_DNA"/>
</dbReference>
<keyword evidence="6 13" id="KW-0547">Nucleotide-binding</keyword>
<dbReference type="InterPro" id="IPR047246">
    <property type="entry name" value="ThrRS_anticodon"/>
</dbReference>
<dbReference type="InterPro" id="IPR045864">
    <property type="entry name" value="aa-tRNA-synth_II/BPL/LPL"/>
</dbReference>
<dbReference type="PRINTS" id="PR01047">
    <property type="entry name" value="TRNASYNTHTHR"/>
</dbReference>
<evidence type="ECO:0000256" key="1">
    <source>
        <dbReference type="ARBA" id="ARBA00008226"/>
    </source>
</evidence>
<evidence type="ECO:0000256" key="13">
    <source>
        <dbReference type="HAMAP-Rule" id="MF_00184"/>
    </source>
</evidence>
<evidence type="ECO:0000256" key="11">
    <source>
        <dbReference type="ARBA" id="ARBA00023146"/>
    </source>
</evidence>
<keyword evidence="9 13" id="KW-0694">RNA-binding</keyword>
<dbReference type="EC" id="6.1.1.3" evidence="13"/>
<evidence type="ECO:0000256" key="7">
    <source>
        <dbReference type="ARBA" id="ARBA00022833"/>
    </source>
</evidence>
<dbReference type="Gene3D" id="3.30.980.10">
    <property type="entry name" value="Threonyl-trna Synthetase, Chain A, domain 2"/>
    <property type="match status" value="1"/>
</dbReference>
<evidence type="ECO:0000256" key="10">
    <source>
        <dbReference type="ARBA" id="ARBA00022917"/>
    </source>
</evidence>
<dbReference type="Pfam" id="PF07973">
    <property type="entry name" value="tRNA_SAD"/>
    <property type="match status" value="1"/>
</dbReference>
<keyword evidence="8 13" id="KW-0067">ATP-binding</keyword>
<comment type="caution">
    <text evidence="13">Lacks conserved residue(s) required for the propagation of feature annotation.</text>
</comment>
<dbReference type="CDD" id="cd00771">
    <property type="entry name" value="ThrRS_core"/>
    <property type="match status" value="1"/>
</dbReference>
<comment type="cofactor">
    <cofactor evidence="13">
        <name>Zn(2+)</name>
        <dbReference type="ChEBI" id="CHEBI:29105"/>
    </cofactor>
    <text evidence="13">Binds 1 zinc ion per subunit.</text>
</comment>
<dbReference type="GO" id="GO:0005737">
    <property type="term" value="C:cytoplasm"/>
    <property type="evidence" value="ECO:0007669"/>
    <property type="project" value="UniProtKB-SubCell"/>
</dbReference>
<comment type="catalytic activity">
    <reaction evidence="12 13">
        <text>tRNA(Thr) + L-threonine + ATP = L-threonyl-tRNA(Thr) + AMP + diphosphate + H(+)</text>
        <dbReference type="Rhea" id="RHEA:24624"/>
        <dbReference type="Rhea" id="RHEA-COMP:9670"/>
        <dbReference type="Rhea" id="RHEA-COMP:9704"/>
        <dbReference type="ChEBI" id="CHEBI:15378"/>
        <dbReference type="ChEBI" id="CHEBI:30616"/>
        <dbReference type="ChEBI" id="CHEBI:33019"/>
        <dbReference type="ChEBI" id="CHEBI:57926"/>
        <dbReference type="ChEBI" id="CHEBI:78442"/>
        <dbReference type="ChEBI" id="CHEBI:78534"/>
        <dbReference type="ChEBI" id="CHEBI:456215"/>
        <dbReference type="EC" id="6.1.1.3"/>
    </reaction>
</comment>
<keyword evidence="2 13" id="KW-0963">Cytoplasm</keyword>
<dbReference type="GO" id="GO:0016740">
    <property type="term" value="F:transferase activity"/>
    <property type="evidence" value="ECO:0007669"/>
    <property type="project" value="UniProtKB-ARBA"/>
</dbReference>
<dbReference type="GO" id="GO:0000049">
    <property type="term" value="F:tRNA binding"/>
    <property type="evidence" value="ECO:0007669"/>
    <property type="project" value="UniProtKB-KW"/>
</dbReference>
<dbReference type="NCBIfam" id="TIGR00418">
    <property type="entry name" value="thrS"/>
    <property type="match status" value="1"/>
</dbReference>
<dbReference type="InterPro" id="IPR006195">
    <property type="entry name" value="aa-tRNA-synth_II"/>
</dbReference>
<dbReference type="Pfam" id="PF00587">
    <property type="entry name" value="tRNA-synt_2b"/>
    <property type="match status" value="1"/>
</dbReference>
<comment type="subunit">
    <text evidence="13">Homodimer.</text>
</comment>
<keyword evidence="11 13" id="KW-0030">Aminoacyl-tRNA synthetase</keyword>
<dbReference type="SUPFAM" id="SSF55186">
    <property type="entry name" value="ThrRS/AlaRS common domain"/>
    <property type="match status" value="1"/>
</dbReference>
<dbReference type="Gene3D" id="3.40.50.800">
    <property type="entry name" value="Anticodon-binding domain"/>
    <property type="match status" value="1"/>
</dbReference>
<feature type="binding site" evidence="13">
    <location>
        <position position="338"/>
    </location>
    <ligand>
        <name>Zn(2+)</name>
        <dbReference type="ChEBI" id="CHEBI:29105"/>
        <note>catalytic</note>
    </ligand>
</feature>
<dbReference type="KEGG" id="ips:CfP315_0558"/>
<organism evidence="15">
    <name type="scientific">Candidatus Improbicoccus pseudotrichonymphae</name>
    <dbReference type="NCBI Taxonomy" id="3033792"/>
    <lineage>
        <taxon>Bacteria</taxon>
        <taxon>Bacillati</taxon>
        <taxon>Bacillota</taxon>
        <taxon>Clostridia</taxon>
        <taxon>Candidatus Improbicoccus</taxon>
    </lineage>
</organism>
<comment type="similarity">
    <text evidence="1 13">Belongs to the class-II aminoacyl-tRNA synthetase family.</text>
</comment>
<dbReference type="FunFam" id="3.30.980.10:FF:000005">
    <property type="entry name" value="Threonyl-tRNA synthetase, mitochondrial"/>
    <property type="match status" value="1"/>
</dbReference>
<dbReference type="InterPro" id="IPR002314">
    <property type="entry name" value="aa-tRNA-synt_IIb"/>
</dbReference>
<evidence type="ECO:0000256" key="5">
    <source>
        <dbReference type="ARBA" id="ARBA00022723"/>
    </source>
</evidence>
<evidence type="ECO:0000256" key="4">
    <source>
        <dbReference type="ARBA" id="ARBA00022598"/>
    </source>
</evidence>
<reference evidence="15" key="1">
    <citation type="journal article" date="2023" name="ISME J.">
        <title>Emergence of putative energy parasites within Clostridia revealed by genome analysis of a novel endosymbiotic clade.</title>
        <authorList>
            <person name="Takahashi K."/>
            <person name="Kuwahara H."/>
            <person name="Horikawa Y."/>
            <person name="Izawa K."/>
            <person name="Kato D."/>
            <person name="Inagaki T."/>
            <person name="Yuki M."/>
            <person name="Ohkuma M."/>
            <person name="Hongoh Y."/>
        </authorList>
    </citation>
    <scope>NUCLEOTIDE SEQUENCE</scope>
    <source>
        <strain evidence="15">CfP3-15</strain>
    </source>
</reference>
<dbReference type="Pfam" id="PF03129">
    <property type="entry name" value="HGTP_anticodon"/>
    <property type="match status" value="1"/>
</dbReference>
<evidence type="ECO:0000256" key="2">
    <source>
        <dbReference type="ARBA" id="ARBA00022490"/>
    </source>
</evidence>
<keyword evidence="3 13" id="KW-0820">tRNA-binding</keyword>
<dbReference type="InterPro" id="IPR018163">
    <property type="entry name" value="Thr/Ala-tRNA-synth_IIc_edit"/>
</dbReference>
<dbReference type="GO" id="GO:0140096">
    <property type="term" value="F:catalytic activity, acting on a protein"/>
    <property type="evidence" value="ECO:0007669"/>
    <property type="project" value="UniProtKB-ARBA"/>
</dbReference>
<proteinExistence type="inferred from homology"/>
<dbReference type="FunFam" id="3.30.930.10:FF:000002">
    <property type="entry name" value="Threonine--tRNA ligase"/>
    <property type="match status" value="1"/>
</dbReference>
<feature type="binding site" evidence="13">
    <location>
        <position position="463"/>
    </location>
    <ligand>
        <name>Zn(2+)</name>
        <dbReference type="ChEBI" id="CHEBI:29105"/>
        <note>catalytic</note>
    </ligand>
</feature>
<keyword evidence="7 13" id="KW-0862">Zinc</keyword>
<sequence>MFFVTSLIDMEIVVFMELKVLRHTVSHIFAQALKRMYPDIKLAIGPPTNDGFYYDFDMEKKITKNDFPEIEEEMKKIIRSNYKIERFGLDYESAIEIMNGQPYKIEMIEDLQNESNESEELSFYKQEEYVDMCKGPHLNYTGEVNPKAVKLLSVAGAYWRGSEKNKMLQRVYGTAFREEKELIDHLMIIEESKKRDHRKLGKEMELFTFMEEGPGFPFFLPKGKIIRNELEGYWRKIHRKMGYEEISTPLILNEDLWRQSGHWEHYKDNMYFTEIDNKVFAIKPMNCPGSVLVYKLKPRSYKELPLRYAEMGVVHRHENSGNLHGLLRVRCFTQDDAHIFLAPEQIESQVIEIIDLIDTVYKKMGFEYFVELSTRPENSMGSDEEWELAICSLKKSLEVKNISYRINEGDGAFYGPKIDFHIKDCLSRTWQCGTIQLDFQMPERFGLTYIGSDGKKHKLAMIHRVVFGSIERFIAILLEHTAAKLPLWLSPIQVSILPITEKHLSYTKQVFKKLEQIGIRAEIDEKNDTFGKKLRDASLKKIPYIVIIGDNEVSKNVVTVKSRDDENQETISIENFINILNDLRILD</sequence>
<protein>
    <recommendedName>
        <fullName evidence="13">Threonine--tRNA ligase</fullName>
        <ecNumber evidence="13">6.1.1.3</ecNumber>
    </recommendedName>
    <alternativeName>
        <fullName evidence="13">Threonyl-tRNA synthetase</fullName>
        <shortName evidence="13">ThrRS</shortName>
    </alternativeName>
</protein>
<evidence type="ECO:0000313" key="15">
    <source>
        <dbReference type="EMBL" id="BED91993.1"/>
    </source>
</evidence>
<dbReference type="PANTHER" id="PTHR11451">
    <property type="entry name" value="THREONINE-TRNA LIGASE"/>
    <property type="match status" value="1"/>
</dbReference>
<dbReference type="GO" id="GO:0005524">
    <property type="term" value="F:ATP binding"/>
    <property type="evidence" value="ECO:0007669"/>
    <property type="project" value="UniProtKB-UniRule"/>
</dbReference>
<evidence type="ECO:0000256" key="8">
    <source>
        <dbReference type="ARBA" id="ARBA00022840"/>
    </source>
</evidence>
<dbReference type="CDD" id="cd00860">
    <property type="entry name" value="ThrRS_anticodon"/>
    <property type="match status" value="1"/>
</dbReference>
<keyword evidence="4 13" id="KW-0436">Ligase</keyword>
<dbReference type="FunFam" id="3.40.50.800:FF:000001">
    <property type="entry name" value="Threonine--tRNA ligase"/>
    <property type="match status" value="1"/>
</dbReference>
<dbReference type="InterPro" id="IPR012947">
    <property type="entry name" value="tRNA_SAD"/>
</dbReference>
<dbReference type="PANTHER" id="PTHR11451:SF44">
    <property type="entry name" value="THREONINE--TRNA LIGASE, CHLOROPLASTIC_MITOCHONDRIAL 2"/>
    <property type="match status" value="1"/>
</dbReference>
<dbReference type="SUPFAM" id="SSF55681">
    <property type="entry name" value="Class II aaRS and biotin synthetases"/>
    <property type="match status" value="1"/>
</dbReference>
<evidence type="ECO:0000256" key="9">
    <source>
        <dbReference type="ARBA" id="ARBA00022884"/>
    </source>
</evidence>
<feature type="domain" description="Aminoacyl-transfer RNA synthetases class-II family profile" evidence="14">
    <location>
        <begin position="226"/>
        <end position="486"/>
    </location>
</feature>
<keyword evidence="10 13" id="KW-0648">Protein biosynthesis</keyword>
<dbReference type="InterPro" id="IPR036621">
    <property type="entry name" value="Anticodon-bd_dom_sf"/>
</dbReference>
<keyword evidence="5 13" id="KW-0479">Metal-binding</keyword>
<dbReference type="InterPro" id="IPR033728">
    <property type="entry name" value="ThrRS_core"/>
</dbReference>
<evidence type="ECO:0000259" key="14">
    <source>
        <dbReference type="PROSITE" id="PS50862"/>
    </source>
</evidence>
<dbReference type="InterPro" id="IPR004154">
    <property type="entry name" value="Anticodon-bd"/>
</dbReference>
<gene>
    <name evidence="13" type="primary">thrS</name>
    <name evidence="15" type="ORF">CfP315_0558</name>
</gene>
<dbReference type="Gene3D" id="3.30.54.20">
    <property type="match status" value="1"/>
</dbReference>
<dbReference type="HAMAP" id="MF_00184">
    <property type="entry name" value="Thr_tRNA_synth"/>
    <property type="match status" value="1"/>
</dbReference>
<evidence type="ECO:0000256" key="12">
    <source>
        <dbReference type="ARBA" id="ARBA00049515"/>
    </source>
</evidence>
<dbReference type="Gene3D" id="3.30.930.10">
    <property type="entry name" value="Bira Bifunctional Protein, Domain 2"/>
    <property type="match status" value="1"/>
</dbReference>
<feature type="binding site" evidence="13">
    <location>
        <position position="287"/>
    </location>
    <ligand>
        <name>Zn(2+)</name>
        <dbReference type="ChEBI" id="CHEBI:29105"/>
        <note>catalytic</note>
    </ligand>
</feature>
<dbReference type="PROSITE" id="PS50862">
    <property type="entry name" value="AA_TRNA_LIGASE_II"/>
    <property type="match status" value="1"/>
</dbReference>
<dbReference type="GO" id="GO:0004829">
    <property type="term" value="F:threonine-tRNA ligase activity"/>
    <property type="evidence" value="ECO:0007669"/>
    <property type="project" value="UniProtKB-UniRule"/>
</dbReference>
<dbReference type="GO" id="GO:0046872">
    <property type="term" value="F:metal ion binding"/>
    <property type="evidence" value="ECO:0007669"/>
    <property type="project" value="UniProtKB-KW"/>
</dbReference>
<dbReference type="InterPro" id="IPR002320">
    <property type="entry name" value="Thr-tRNA-ligase_IIa"/>
</dbReference>
<dbReference type="SUPFAM" id="SSF52954">
    <property type="entry name" value="Class II aaRS ABD-related"/>
    <property type="match status" value="1"/>
</dbReference>
<evidence type="ECO:0000256" key="6">
    <source>
        <dbReference type="ARBA" id="ARBA00022741"/>
    </source>
</evidence>
<accession>A0AA48KX38</accession>
<comment type="subcellular location">
    <subcellularLocation>
        <location evidence="13">Cytoplasm</location>
    </subcellularLocation>
</comment>
<evidence type="ECO:0000256" key="3">
    <source>
        <dbReference type="ARBA" id="ARBA00022555"/>
    </source>
</evidence>
<dbReference type="SMART" id="SM00863">
    <property type="entry name" value="tRNA_SAD"/>
    <property type="match status" value="1"/>
</dbReference>